<evidence type="ECO:0000313" key="2">
    <source>
        <dbReference type="EMBL" id="QQP89407.1"/>
    </source>
</evidence>
<feature type="domain" description="Glycosyl transferase family 28 C-terminal" evidence="1">
    <location>
        <begin position="290"/>
        <end position="369"/>
    </location>
</feature>
<dbReference type="RefSeq" id="WP_201075608.1">
    <property type="nucleotide sequence ID" value="NZ_CP067420.1"/>
</dbReference>
<dbReference type="PANTHER" id="PTHR21015">
    <property type="entry name" value="UDP-N-ACETYLGLUCOSAMINE--N-ACETYLMURAMYL-(PENTAPEPTIDE) PYROPHOSPHORYL-UNDECAPRENOL N-ACETYLGLUCOSAMINE TRANSFERASE 1"/>
    <property type="match status" value="1"/>
</dbReference>
<evidence type="ECO:0000313" key="3">
    <source>
        <dbReference type="Proteomes" id="UP000595197"/>
    </source>
</evidence>
<dbReference type="Proteomes" id="UP000595197">
    <property type="component" value="Chromosome"/>
</dbReference>
<dbReference type="EMBL" id="CP067420">
    <property type="protein sequence ID" value="QQP89407.1"/>
    <property type="molecule type" value="Genomic_DNA"/>
</dbReference>
<evidence type="ECO:0000259" key="1">
    <source>
        <dbReference type="Pfam" id="PF04101"/>
    </source>
</evidence>
<keyword evidence="3" id="KW-1185">Reference proteome</keyword>
<dbReference type="PANTHER" id="PTHR21015:SF28">
    <property type="entry name" value="SLL1722 PROTEIN"/>
    <property type="match status" value="1"/>
</dbReference>
<sequence>MTDDDIRPPRKSPLKALVWVQHLLGIGHVRRAALITRALAAAGLDVTVASGGFPVAGVDHGAARVVRLPPARSADKSFKRLVGDGGLPLDDAWRERRRAALLDLADSVDPDILLLETYPFGRRQFRFELLPLLERPRRPRVVAASVRDILVAKDDPAREVEMADVARRHLDLVLVHGDPAVVPFEATFPQAHRIADLIRYTGYVAPARAPARAPAHPAAQAGGDGAGEVIVSVGGGAVGLPLLRTALAARPLTPLASSPWRLLAGPDIGEADFQALRDGAPRGVTVERARPDFPELLARCTLSISQAGYNTLMDLMQARCRAVVVPFAAGNETEQTDRARLFERRGLLHGVPEDGLTPERLADAVGRALAAPPPTDFAPLMDGAAATARLLVEAAS</sequence>
<organism evidence="2 3">
    <name type="scientific">Skermanella cutis</name>
    <dbReference type="NCBI Taxonomy" id="2775420"/>
    <lineage>
        <taxon>Bacteria</taxon>
        <taxon>Pseudomonadati</taxon>
        <taxon>Pseudomonadota</taxon>
        <taxon>Alphaproteobacteria</taxon>
        <taxon>Rhodospirillales</taxon>
        <taxon>Azospirillaceae</taxon>
        <taxon>Skermanella</taxon>
    </lineage>
</organism>
<keyword evidence="2" id="KW-0808">Transferase</keyword>
<proteinExistence type="predicted"/>
<name>A0ABX7B502_9PROT</name>
<protein>
    <submittedName>
        <fullName evidence="2">Glycosyl transferase</fullName>
    </submittedName>
</protein>
<dbReference type="Pfam" id="PF04101">
    <property type="entry name" value="Glyco_tran_28_C"/>
    <property type="match status" value="1"/>
</dbReference>
<dbReference type="InterPro" id="IPR007235">
    <property type="entry name" value="Glyco_trans_28_C"/>
</dbReference>
<reference evidence="2" key="1">
    <citation type="submission" date="2021-02" db="EMBL/GenBank/DDBJ databases">
        <title>Skermanella TT6 skin isolate.</title>
        <authorList>
            <person name="Lee K."/>
            <person name="Ganzorig M."/>
        </authorList>
    </citation>
    <scope>NUCLEOTIDE SEQUENCE</scope>
    <source>
        <strain evidence="2">TT6</strain>
    </source>
</reference>
<dbReference type="GO" id="GO:0016740">
    <property type="term" value="F:transferase activity"/>
    <property type="evidence" value="ECO:0007669"/>
    <property type="project" value="UniProtKB-KW"/>
</dbReference>
<dbReference type="SUPFAM" id="SSF53756">
    <property type="entry name" value="UDP-Glycosyltransferase/glycogen phosphorylase"/>
    <property type="match status" value="1"/>
</dbReference>
<gene>
    <name evidence="2" type="ORF">IGS68_26090</name>
</gene>
<accession>A0ABX7B502</accession>
<dbReference type="Gene3D" id="3.40.50.2000">
    <property type="entry name" value="Glycogen Phosphorylase B"/>
    <property type="match status" value="1"/>
</dbReference>